<keyword evidence="9" id="KW-0648">Protein biosynthesis</keyword>
<comment type="catalytic activity">
    <reaction evidence="16">
        <text>S-sulfanyl-L-cysteine + L-cysteine = S-disulfanyl-L-cysteine + L-alanine</text>
        <dbReference type="Rhea" id="RHEA:78627"/>
        <dbReference type="ChEBI" id="CHEBI:35235"/>
        <dbReference type="ChEBI" id="CHEBI:57972"/>
        <dbReference type="ChEBI" id="CHEBI:58591"/>
        <dbReference type="ChEBI" id="CHEBI:229465"/>
    </reaction>
    <physiologicalReaction direction="left-to-right" evidence="16">
        <dbReference type="Rhea" id="RHEA:78628"/>
    </physiologicalReaction>
</comment>
<evidence type="ECO:0000256" key="3">
    <source>
        <dbReference type="ARBA" id="ARBA00012832"/>
    </source>
</evidence>
<dbReference type="HAMAP" id="MF_00041">
    <property type="entry name" value="Cys_tRNA_synth"/>
    <property type="match status" value="1"/>
</dbReference>
<comment type="catalytic activity">
    <reaction evidence="14">
        <text>S-disulfanyl-L-cysteine + tRNA(Cys) + ATP = (S)-disulfanyl-L-cysteinyl-tRNA(Cys) + AMP + diphosphate</text>
        <dbReference type="Rhea" id="RHEA:78651"/>
        <dbReference type="Rhea" id="RHEA-COMP:9661"/>
        <dbReference type="Rhea" id="RHEA-COMP:19120"/>
        <dbReference type="ChEBI" id="CHEBI:30616"/>
        <dbReference type="ChEBI" id="CHEBI:33019"/>
        <dbReference type="ChEBI" id="CHEBI:78442"/>
        <dbReference type="ChEBI" id="CHEBI:229465"/>
        <dbReference type="ChEBI" id="CHEBI:229521"/>
        <dbReference type="ChEBI" id="CHEBI:456215"/>
    </reaction>
    <physiologicalReaction direction="left-to-right" evidence="14">
        <dbReference type="Rhea" id="RHEA:78652"/>
    </physiologicalReaction>
</comment>
<dbReference type="InterPro" id="IPR014729">
    <property type="entry name" value="Rossmann-like_a/b/a_fold"/>
</dbReference>
<dbReference type="CDD" id="cd00672">
    <property type="entry name" value="CysRS_core"/>
    <property type="match status" value="1"/>
</dbReference>
<evidence type="ECO:0000256" key="12">
    <source>
        <dbReference type="ARBA" id="ARBA00043868"/>
    </source>
</evidence>
<evidence type="ECO:0000256" key="2">
    <source>
        <dbReference type="ARBA" id="ARBA00005594"/>
    </source>
</evidence>
<evidence type="ECO:0000256" key="11">
    <source>
        <dbReference type="ARBA" id="ARBA00031499"/>
    </source>
</evidence>
<comment type="catalytic activity">
    <reaction evidence="15">
        <text>2 L-cysteine = S-sulfanyl-L-cysteine + L-alanine</text>
        <dbReference type="Rhea" id="RHEA:78543"/>
        <dbReference type="ChEBI" id="CHEBI:35235"/>
        <dbReference type="ChEBI" id="CHEBI:57972"/>
        <dbReference type="ChEBI" id="CHEBI:58591"/>
    </reaction>
    <physiologicalReaction direction="left-to-right" evidence="15">
        <dbReference type="Rhea" id="RHEA:78544"/>
    </physiologicalReaction>
</comment>
<keyword evidence="7" id="KW-0862">Zinc</keyword>
<dbReference type="GO" id="GO:0046872">
    <property type="term" value="F:metal ion binding"/>
    <property type="evidence" value="ECO:0007669"/>
    <property type="project" value="UniProtKB-KW"/>
</dbReference>
<comment type="catalytic activity">
    <reaction evidence="17">
        <text>S-sulfanyl-L-cysteine + tRNA(Cys) + ATP = (S)-sulfanyl-L-cysteinyl-tRNA(Cys) + AMP + diphosphate</text>
        <dbReference type="Rhea" id="RHEA:78647"/>
        <dbReference type="Rhea" id="RHEA-COMP:9661"/>
        <dbReference type="Rhea" id="RHEA-COMP:19119"/>
        <dbReference type="ChEBI" id="CHEBI:30616"/>
        <dbReference type="ChEBI" id="CHEBI:33019"/>
        <dbReference type="ChEBI" id="CHEBI:58591"/>
        <dbReference type="ChEBI" id="CHEBI:78442"/>
        <dbReference type="ChEBI" id="CHEBI:229520"/>
        <dbReference type="ChEBI" id="CHEBI:456215"/>
    </reaction>
    <physiologicalReaction direction="left-to-right" evidence="17">
        <dbReference type="Rhea" id="RHEA:78648"/>
    </physiologicalReaction>
</comment>
<keyword evidence="4 20" id="KW-0436">Ligase</keyword>
<dbReference type="Pfam" id="PF01406">
    <property type="entry name" value="tRNA-synt_1e"/>
    <property type="match status" value="1"/>
</dbReference>
<comment type="similarity">
    <text evidence="2">Belongs to the class-I aminoacyl-tRNA synthetase family.</text>
</comment>
<proteinExistence type="inferred from homology"/>
<dbReference type="SUPFAM" id="SSF47323">
    <property type="entry name" value="Anticodon-binding domain of a subclass of class I aminoacyl-tRNA synthetases"/>
    <property type="match status" value="1"/>
</dbReference>
<dbReference type="PRINTS" id="PR00983">
    <property type="entry name" value="TRNASYNTHCYS"/>
</dbReference>
<feature type="domain" description="tRNA synthetases class I catalytic" evidence="19">
    <location>
        <begin position="57"/>
        <end position="349"/>
    </location>
</feature>
<evidence type="ECO:0000256" key="13">
    <source>
        <dbReference type="ARBA" id="ARBA00045476"/>
    </source>
</evidence>
<evidence type="ECO:0000256" key="6">
    <source>
        <dbReference type="ARBA" id="ARBA00022741"/>
    </source>
</evidence>
<organism evidence="20">
    <name type="scientific">Bactrocera dorsalis</name>
    <name type="common">Oriental fruit fly</name>
    <name type="synonym">Dacus dorsalis</name>
    <dbReference type="NCBI Taxonomy" id="27457"/>
    <lineage>
        <taxon>Eukaryota</taxon>
        <taxon>Metazoa</taxon>
        <taxon>Ecdysozoa</taxon>
        <taxon>Arthropoda</taxon>
        <taxon>Hexapoda</taxon>
        <taxon>Insecta</taxon>
        <taxon>Pterygota</taxon>
        <taxon>Neoptera</taxon>
        <taxon>Endopterygota</taxon>
        <taxon>Diptera</taxon>
        <taxon>Brachycera</taxon>
        <taxon>Muscomorpha</taxon>
        <taxon>Tephritoidea</taxon>
        <taxon>Tephritidae</taxon>
        <taxon>Bactrocera</taxon>
        <taxon>Bactrocera</taxon>
    </lineage>
</organism>
<dbReference type="Gene3D" id="3.40.50.620">
    <property type="entry name" value="HUPs"/>
    <property type="match status" value="1"/>
</dbReference>
<dbReference type="InterPro" id="IPR015803">
    <property type="entry name" value="Cys-tRNA-ligase"/>
</dbReference>
<dbReference type="InterPro" id="IPR032678">
    <property type="entry name" value="tRNA-synt_1_cat_dom"/>
</dbReference>
<dbReference type="FunFam" id="3.40.50.620:FF:000027">
    <property type="entry name" value="Cysteine--tRNA ligase, cytoplasmic"/>
    <property type="match status" value="1"/>
</dbReference>
<evidence type="ECO:0000256" key="18">
    <source>
        <dbReference type="ARBA" id="ARBA00049046"/>
    </source>
</evidence>
<accession>A0A034W6S9</accession>
<evidence type="ECO:0000256" key="5">
    <source>
        <dbReference type="ARBA" id="ARBA00022723"/>
    </source>
</evidence>
<gene>
    <name evidence="20" type="primary">SYCM</name>
</gene>
<dbReference type="EMBL" id="GAKP01008940">
    <property type="protein sequence ID" value="JAC50012.1"/>
    <property type="molecule type" value="Transcribed_RNA"/>
</dbReference>
<evidence type="ECO:0000256" key="17">
    <source>
        <dbReference type="ARBA" id="ARBA00048609"/>
    </source>
</evidence>
<dbReference type="GO" id="GO:0005524">
    <property type="term" value="F:ATP binding"/>
    <property type="evidence" value="ECO:0007669"/>
    <property type="project" value="UniProtKB-KW"/>
</dbReference>
<sequence length="534" mass="60660">MSRSSFLKPLRFWPFQIQRFTSKQHWEKPISGRDTGIQIYNCITREKVPLILPNDTYATWYTCGPTVYDSTHIGHVSCYVKLDIIQRILRQHFNVNLVTALNITDIDDKIIHRSKESGRDWRELSRFYESEFWSDLAQLNIQEPNIKLRVTEHIPRIVEFIKLIIEKGSAYKGSDGSVYFSVNKCENYGKLQKVNMQVEPDESTTGKNAAADFALWKAQKTANEPAWPSPWGAGRPGWHIECSTLASMVFGQRLDFHAGGLDLRFPHHENEEAQSCAYHNTNQWVNYWLHTGQLHIKGQPLKMSKSLKNTISVGAMLERYTADEFRMACALSNYRNAVDYSDAIMQTSRNTLKRLRTFKADCNAYLSGKKRAAHVDASEVLSGLQRAQQEIDVCYKDDFDTASSVGVLLEQSNAVSRQINGGVSEIEYNLTTSSCVDAIAAVDNFIQQHLHILGFSSVEASKTQVLSANNEFNLDAFVEDLLKSRHVIRERAVAGKNKELFGICDDLRNCLSQHGITIQDHSQGTSWQFSDSKK</sequence>
<evidence type="ECO:0000256" key="8">
    <source>
        <dbReference type="ARBA" id="ARBA00022840"/>
    </source>
</evidence>
<dbReference type="AlphaFoldDB" id="A0A034W6S9"/>
<dbReference type="GO" id="GO:0004817">
    <property type="term" value="F:cysteine-tRNA ligase activity"/>
    <property type="evidence" value="ECO:0007669"/>
    <property type="project" value="UniProtKB-EC"/>
</dbReference>
<protein>
    <recommendedName>
        <fullName evidence="3">cysteine--tRNA ligase</fullName>
        <ecNumber evidence="3">6.1.1.16</ecNumber>
    </recommendedName>
    <alternativeName>
        <fullName evidence="11">Cysteinyl-tRNA synthetase</fullName>
    </alternativeName>
</protein>
<name>A0A034W6S9_BACDO</name>
<dbReference type="InterPro" id="IPR009080">
    <property type="entry name" value="tRNAsynth_Ia_anticodon-bd"/>
</dbReference>
<evidence type="ECO:0000256" key="10">
    <source>
        <dbReference type="ARBA" id="ARBA00023146"/>
    </source>
</evidence>
<evidence type="ECO:0000259" key="19">
    <source>
        <dbReference type="Pfam" id="PF01406"/>
    </source>
</evidence>
<dbReference type="SUPFAM" id="SSF52374">
    <property type="entry name" value="Nucleotidylyl transferase"/>
    <property type="match status" value="1"/>
</dbReference>
<keyword evidence="8" id="KW-0067">ATP-binding</keyword>
<dbReference type="PANTHER" id="PTHR10890">
    <property type="entry name" value="CYSTEINYL-TRNA SYNTHETASE"/>
    <property type="match status" value="1"/>
</dbReference>
<dbReference type="GO" id="GO:0006423">
    <property type="term" value="P:cysteinyl-tRNA aminoacylation"/>
    <property type="evidence" value="ECO:0007669"/>
    <property type="project" value="InterPro"/>
</dbReference>
<dbReference type="EC" id="6.1.1.16" evidence="3"/>
<keyword evidence="5" id="KW-0479">Metal-binding</keyword>
<comment type="function">
    <text evidence="13">In addition to its role as an aminoacyl-tRNA synthetase, has also cysteine persulfide synthase activity. Produces reactive persulfide species such as cysteine persulfide (CysSSH) from substrate cysteine and mediate direct incorporation of CysSSH into proteins during translations, resulting in protein persulfides and polysulfides. CysSSHs behave as potent antioxidants and cellular protectants.</text>
</comment>
<evidence type="ECO:0000313" key="20">
    <source>
        <dbReference type="EMBL" id="JAC50012.1"/>
    </source>
</evidence>
<comment type="catalytic activity">
    <reaction evidence="18">
        <text>tRNA(Cys) + L-cysteine + ATP = L-cysteinyl-tRNA(Cys) + AMP + diphosphate</text>
        <dbReference type="Rhea" id="RHEA:17773"/>
        <dbReference type="Rhea" id="RHEA-COMP:9661"/>
        <dbReference type="Rhea" id="RHEA-COMP:9679"/>
        <dbReference type="ChEBI" id="CHEBI:30616"/>
        <dbReference type="ChEBI" id="CHEBI:33019"/>
        <dbReference type="ChEBI" id="CHEBI:35235"/>
        <dbReference type="ChEBI" id="CHEBI:78442"/>
        <dbReference type="ChEBI" id="CHEBI:78517"/>
        <dbReference type="ChEBI" id="CHEBI:456215"/>
        <dbReference type="EC" id="6.1.1.16"/>
    </reaction>
    <physiologicalReaction direction="right-to-left" evidence="18">
        <dbReference type="Rhea" id="RHEA:17775"/>
    </physiologicalReaction>
</comment>
<evidence type="ECO:0000256" key="1">
    <source>
        <dbReference type="ARBA" id="ARBA00001947"/>
    </source>
</evidence>
<dbReference type="PANTHER" id="PTHR10890:SF27">
    <property type="entry name" value="CYSTEINE--TRNA LIGASE, MITOCHONDRIAL-RELATED"/>
    <property type="match status" value="1"/>
</dbReference>
<evidence type="ECO:0000256" key="9">
    <source>
        <dbReference type="ARBA" id="ARBA00022917"/>
    </source>
</evidence>
<reference evidence="20" key="1">
    <citation type="journal article" date="2014" name="BMC Genomics">
        <title>Characterizing the developmental transcriptome of the oriental fruit fly, Bactrocera dorsalis (Diptera: Tephritidae) through comparative genomic analysis with Drosophila melanogaster utilizing modENCODE datasets.</title>
        <authorList>
            <person name="Geib S.M."/>
            <person name="Calla B."/>
            <person name="Hall B."/>
            <person name="Hou S."/>
            <person name="Manoukis N.C."/>
        </authorList>
    </citation>
    <scope>NUCLEOTIDE SEQUENCE</scope>
    <source>
        <strain evidence="20">Punador</strain>
    </source>
</reference>
<keyword evidence="10" id="KW-0030">Aminoacyl-tRNA synthetase</keyword>
<comment type="cofactor">
    <cofactor evidence="1">
        <name>Zn(2+)</name>
        <dbReference type="ChEBI" id="CHEBI:29105"/>
    </cofactor>
</comment>
<comment type="function">
    <text evidence="12">Mitochondrial cysteine-specific aminoacyl-tRNA synthetase that catalyzes the ATP-dependent ligation of cysteine to tRNA(Cys).</text>
</comment>
<evidence type="ECO:0000256" key="16">
    <source>
        <dbReference type="ARBA" id="ARBA00047731"/>
    </source>
</evidence>
<dbReference type="InterPro" id="IPR024909">
    <property type="entry name" value="Cys-tRNA/MSH_ligase"/>
</dbReference>
<dbReference type="GO" id="GO:0005737">
    <property type="term" value="C:cytoplasm"/>
    <property type="evidence" value="ECO:0007669"/>
    <property type="project" value="TreeGrafter"/>
</dbReference>
<evidence type="ECO:0000256" key="15">
    <source>
        <dbReference type="ARBA" id="ARBA00047548"/>
    </source>
</evidence>
<evidence type="ECO:0000256" key="7">
    <source>
        <dbReference type="ARBA" id="ARBA00022833"/>
    </source>
</evidence>
<evidence type="ECO:0000256" key="14">
    <source>
        <dbReference type="ARBA" id="ARBA00047499"/>
    </source>
</evidence>
<dbReference type="OrthoDB" id="438179at2759"/>
<dbReference type="NCBIfam" id="TIGR00435">
    <property type="entry name" value="cysS"/>
    <property type="match status" value="1"/>
</dbReference>
<evidence type="ECO:0000256" key="4">
    <source>
        <dbReference type="ARBA" id="ARBA00022598"/>
    </source>
</evidence>
<dbReference type="Gene3D" id="1.20.120.1910">
    <property type="entry name" value="Cysteine-tRNA ligase, C-terminal anti-codon recognition domain"/>
    <property type="match status" value="1"/>
</dbReference>
<keyword evidence="6" id="KW-0547">Nucleotide-binding</keyword>